<organism evidence="2 3">
    <name type="scientific">Ascochyta lentis</name>
    <dbReference type="NCBI Taxonomy" id="205686"/>
    <lineage>
        <taxon>Eukaryota</taxon>
        <taxon>Fungi</taxon>
        <taxon>Dikarya</taxon>
        <taxon>Ascomycota</taxon>
        <taxon>Pezizomycotina</taxon>
        <taxon>Dothideomycetes</taxon>
        <taxon>Pleosporomycetidae</taxon>
        <taxon>Pleosporales</taxon>
        <taxon>Pleosporineae</taxon>
        <taxon>Didymellaceae</taxon>
        <taxon>Ascochyta</taxon>
    </lineage>
</organism>
<accession>A0A8H7J2I9</accession>
<dbReference type="OrthoDB" id="416217at2759"/>
<dbReference type="PANTHER" id="PTHR47784">
    <property type="entry name" value="STEROL UPTAKE CONTROL PROTEIN 2"/>
    <property type="match status" value="1"/>
</dbReference>
<keyword evidence="1" id="KW-0812">Transmembrane</keyword>
<dbReference type="AlphaFoldDB" id="A0A8H7J2I9"/>
<comment type="caution">
    <text evidence="2">The sequence shown here is derived from an EMBL/GenBank/DDBJ whole genome shotgun (WGS) entry which is preliminary data.</text>
</comment>
<dbReference type="EMBL" id="RZGK01000009">
    <property type="protein sequence ID" value="KAF9696724.1"/>
    <property type="molecule type" value="Genomic_DNA"/>
</dbReference>
<dbReference type="PANTHER" id="PTHR47784:SF9">
    <property type="entry name" value="ZN(II)2CYS6 TRANSCRIPTION FACTOR (EUROFUNG)"/>
    <property type="match status" value="1"/>
</dbReference>
<dbReference type="GO" id="GO:0001228">
    <property type="term" value="F:DNA-binding transcription activator activity, RNA polymerase II-specific"/>
    <property type="evidence" value="ECO:0007669"/>
    <property type="project" value="TreeGrafter"/>
</dbReference>
<evidence type="ECO:0000313" key="2">
    <source>
        <dbReference type="EMBL" id="KAF9696724.1"/>
    </source>
</evidence>
<gene>
    <name evidence="2" type="ORF">EKO04_005273</name>
</gene>
<keyword evidence="1" id="KW-1133">Transmembrane helix</keyword>
<proteinExistence type="predicted"/>
<evidence type="ECO:0000256" key="1">
    <source>
        <dbReference type="SAM" id="Phobius"/>
    </source>
</evidence>
<name>A0A8H7J2I9_9PLEO</name>
<evidence type="ECO:0000313" key="3">
    <source>
        <dbReference type="Proteomes" id="UP000651452"/>
    </source>
</evidence>
<dbReference type="InterPro" id="IPR053157">
    <property type="entry name" value="Sterol_Uptake_Regulator"/>
</dbReference>
<protein>
    <submittedName>
        <fullName evidence="2">Uncharacterized protein</fullName>
    </submittedName>
</protein>
<keyword evidence="3" id="KW-1185">Reference proteome</keyword>
<reference evidence="2" key="1">
    <citation type="submission" date="2018-12" db="EMBL/GenBank/DDBJ databases">
        <authorList>
            <person name="Syme R.A."/>
            <person name="Farfan-Caceres L."/>
            <person name="Lichtenzveig J."/>
        </authorList>
    </citation>
    <scope>NUCLEOTIDE SEQUENCE</scope>
    <source>
        <strain evidence="2">Al4</strain>
    </source>
</reference>
<feature type="transmembrane region" description="Helical" evidence="1">
    <location>
        <begin position="202"/>
        <end position="221"/>
    </location>
</feature>
<dbReference type="Proteomes" id="UP000651452">
    <property type="component" value="Unassembled WGS sequence"/>
</dbReference>
<keyword evidence="1" id="KW-0472">Membrane</keyword>
<sequence length="270" mass="31166">MLLSITLMHDAHLTNPSAVASKSSQEALKHWNIASKLFNEILSRPIPPSYQDAIWATGVFLGAASFWSIGSTNPYEVWPLKSAEPDDLSWLRVGEGKKHLWRLAQPRRPDSIFYDLVKDHNCHLVPEWMAIGSGLQVSDRIRKIFDITASTDEYNNVYYQPLLTLLRCPNIKLTHENALKFLYIMAVITPDFLALLEAKDVRAVFIIGWWYILLTTGDLWWMSRRARIEGRAIRIWLRRQHGGEELTHLLNEIEKRSSSDDHAAPWFFEV</sequence>
<reference evidence="2" key="2">
    <citation type="submission" date="2020-09" db="EMBL/GenBank/DDBJ databases">
        <title>Reference genome assembly for Australian Ascochyta lentis isolate Al4.</title>
        <authorList>
            <person name="Lee R.C."/>
            <person name="Farfan-Caceres L.M."/>
            <person name="Debler J.W."/>
            <person name="Williams A.H."/>
            <person name="Henares B.M."/>
        </authorList>
    </citation>
    <scope>NUCLEOTIDE SEQUENCE</scope>
    <source>
        <strain evidence="2">Al4</strain>
    </source>
</reference>